<dbReference type="EMBL" id="NFZW01000017">
    <property type="protein sequence ID" value="RFA34120.1"/>
    <property type="molecule type" value="Genomic_DNA"/>
</dbReference>
<evidence type="ECO:0000313" key="2">
    <source>
        <dbReference type="Proteomes" id="UP000256763"/>
    </source>
</evidence>
<gene>
    <name evidence="1" type="ORF">CAL65_15850</name>
</gene>
<comment type="caution">
    <text evidence="1">The sequence shown here is derived from an EMBL/GenBank/DDBJ whole genome shotgun (WGS) entry which is preliminary data.</text>
</comment>
<protein>
    <submittedName>
        <fullName evidence="1">Uncharacterized protein</fullName>
    </submittedName>
</protein>
<dbReference type="Proteomes" id="UP000256763">
    <property type="component" value="Unassembled WGS sequence"/>
</dbReference>
<sequence>MGDDRYRIESSEPVADDFVVLVNLGCCIAGIQGAALGEPLPAMLNAYRKGQDLNPASAEQVVGRMQRALPDNEDVAELHRYWVRRLAQREASRHYEFIEGIWATFERAEDLETRIETLQHVRRLAENYLNDHPDGLEREQVEQLHREATGRLEI</sequence>
<name>A0A3E0WMB9_9GAMM</name>
<organism evidence="1 2">
    <name type="scientific">Alkalilimnicola ehrlichii</name>
    <dbReference type="NCBI Taxonomy" id="351052"/>
    <lineage>
        <taxon>Bacteria</taxon>
        <taxon>Pseudomonadati</taxon>
        <taxon>Pseudomonadota</taxon>
        <taxon>Gammaproteobacteria</taxon>
        <taxon>Chromatiales</taxon>
        <taxon>Ectothiorhodospiraceae</taxon>
        <taxon>Alkalilimnicola</taxon>
    </lineage>
</organism>
<dbReference type="AlphaFoldDB" id="A0A3E0WMB9"/>
<accession>A0A3E0WMB9</accession>
<evidence type="ECO:0000313" key="1">
    <source>
        <dbReference type="EMBL" id="RFA34120.1"/>
    </source>
</evidence>
<dbReference type="RefSeq" id="WP_116348183.1">
    <property type="nucleotide sequence ID" value="NZ_NFZW01000017.1"/>
</dbReference>
<keyword evidence="2" id="KW-1185">Reference proteome</keyword>
<reference evidence="2" key="1">
    <citation type="submission" date="2017-05" db="EMBL/GenBank/DDBJ databases">
        <authorList>
            <person name="Sharma S."/>
            <person name="Sidhu C."/>
            <person name="Pinnaka A.K."/>
        </authorList>
    </citation>
    <scope>NUCLEOTIDE SEQUENCE [LARGE SCALE GENOMIC DNA]</scope>
    <source>
        <strain evidence="2">AK93</strain>
    </source>
</reference>
<proteinExistence type="predicted"/>